<keyword evidence="2" id="KW-1185">Reference proteome</keyword>
<organism evidence="1 2">
    <name type="scientific">Blastococcus saxobsidens</name>
    <dbReference type="NCBI Taxonomy" id="138336"/>
    <lineage>
        <taxon>Bacteria</taxon>
        <taxon>Bacillati</taxon>
        <taxon>Actinomycetota</taxon>
        <taxon>Actinomycetes</taxon>
        <taxon>Geodermatophilales</taxon>
        <taxon>Geodermatophilaceae</taxon>
        <taxon>Blastococcus</taxon>
    </lineage>
</organism>
<sequence>MRITCRATVPATESQMVASIQQVLDRRGSMNHPPVSIAVNDSVALGIASLFTSPIESGQVMERLYRGGDVDSAELLAAIRFEQGYASPEGHAALHCLAGWVAAKVHRSDAG</sequence>
<dbReference type="AlphaFoldDB" id="A0A4Q7Y6W8"/>
<dbReference type="OrthoDB" id="5194058at2"/>
<reference evidence="1 2" key="1">
    <citation type="submission" date="2019-02" db="EMBL/GenBank/DDBJ databases">
        <title>Sequencing the genomes of 1000 actinobacteria strains.</title>
        <authorList>
            <person name="Klenk H.-P."/>
        </authorList>
    </citation>
    <scope>NUCLEOTIDE SEQUENCE [LARGE SCALE GENOMIC DNA]</scope>
    <source>
        <strain evidence="1 2">DSM 44509</strain>
    </source>
</reference>
<comment type="caution">
    <text evidence="1">The sequence shown here is derived from an EMBL/GenBank/DDBJ whole genome shotgun (WGS) entry which is preliminary data.</text>
</comment>
<name>A0A4Q7Y6W8_9ACTN</name>
<dbReference type="RefSeq" id="WP_104528412.1">
    <property type="nucleotide sequence ID" value="NZ_POQT01000013.1"/>
</dbReference>
<accession>A0A4Q7Y6W8</accession>
<evidence type="ECO:0000313" key="2">
    <source>
        <dbReference type="Proteomes" id="UP000292507"/>
    </source>
</evidence>
<dbReference type="EMBL" id="SHKV01000001">
    <property type="protein sequence ID" value="RZU32438.1"/>
    <property type="molecule type" value="Genomic_DNA"/>
</dbReference>
<dbReference type="Proteomes" id="UP000292507">
    <property type="component" value="Unassembled WGS sequence"/>
</dbReference>
<gene>
    <name evidence="1" type="ORF">BKA19_2133</name>
</gene>
<protein>
    <submittedName>
        <fullName evidence="1">Uncharacterized protein</fullName>
    </submittedName>
</protein>
<evidence type="ECO:0000313" key="1">
    <source>
        <dbReference type="EMBL" id="RZU32438.1"/>
    </source>
</evidence>
<proteinExistence type="predicted"/>